<dbReference type="GO" id="GO:0005096">
    <property type="term" value="F:GTPase activator activity"/>
    <property type="evidence" value="ECO:0007669"/>
    <property type="project" value="TreeGrafter"/>
</dbReference>
<feature type="region of interest" description="Disordered" evidence="1">
    <location>
        <begin position="112"/>
        <end position="243"/>
    </location>
</feature>
<accession>A0A127ZFJ8</accession>
<dbReference type="InterPro" id="IPR050302">
    <property type="entry name" value="Rab_GAP_TBC_domain"/>
</dbReference>
<organism evidence="3">
    <name type="scientific">Sporisorium scitamineum</name>
    <dbReference type="NCBI Taxonomy" id="49012"/>
    <lineage>
        <taxon>Eukaryota</taxon>
        <taxon>Fungi</taxon>
        <taxon>Dikarya</taxon>
        <taxon>Basidiomycota</taxon>
        <taxon>Ustilaginomycotina</taxon>
        <taxon>Ustilaginomycetes</taxon>
        <taxon>Ustilaginales</taxon>
        <taxon>Ustilaginaceae</taxon>
        <taxon>Sporisorium</taxon>
    </lineage>
</organism>
<dbReference type="SMART" id="SM00164">
    <property type="entry name" value="TBC"/>
    <property type="match status" value="1"/>
</dbReference>
<feature type="compositionally biased region" description="Basic and acidic residues" evidence="1">
    <location>
        <begin position="120"/>
        <end position="130"/>
    </location>
</feature>
<dbReference type="Gene3D" id="1.10.472.80">
    <property type="entry name" value="Ypt/Rab-GAP domain of gyp1p, domain 3"/>
    <property type="match status" value="1"/>
</dbReference>
<dbReference type="PANTHER" id="PTHR47219:SF9">
    <property type="entry name" value="GTPASE ACTIVATING PROTEIN AND CENTROSOME-ASSOCIATED, ISOFORM B"/>
    <property type="match status" value="1"/>
</dbReference>
<evidence type="ECO:0000313" key="3">
    <source>
        <dbReference type="EMBL" id="CDU24881.1"/>
    </source>
</evidence>
<gene>
    <name evidence="3" type="ORF">SPSC_04714</name>
</gene>
<protein>
    <submittedName>
        <fullName evidence="3">Related to GYP5-GTPase-activating protein for Ypt Proteins</fullName>
    </submittedName>
</protein>
<name>A0A127ZFJ8_9BASI</name>
<dbReference type="PANTHER" id="PTHR47219">
    <property type="entry name" value="RAB GTPASE-ACTIVATING PROTEIN 1-LIKE"/>
    <property type="match status" value="1"/>
</dbReference>
<dbReference type="PROSITE" id="PS50086">
    <property type="entry name" value="TBC_RABGAP"/>
    <property type="match status" value="1"/>
</dbReference>
<dbReference type="EMBL" id="LK056681">
    <property type="protein sequence ID" value="CDU24881.1"/>
    <property type="molecule type" value="Genomic_DNA"/>
</dbReference>
<evidence type="ECO:0000259" key="2">
    <source>
        <dbReference type="PROSITE" id="PS50086"/>
    </source>
</evidence>
<feature type="compositionally biased region" description="Low complexity" evidence="1">
    <location>
        <begin position="146"/>
        <end position="157"/>
    </location>
</feature>
<feature type="compositionally biased region" description="Polar residues" evidence="1">
    <location>
        <begin position="80"/>
        <end position="95"/>
    </location>
</feature>
<evidence type="ECO:0000256" key="1">
    <source>
        <dbReference type="SAM" id="MobiDB-lite"/>
    </source>
</evidence>
<dbReference type="Pfam" id="PF00566">
    <property type="entry name" value="RabGAP-TBC"/>
    <property type="match status" value="1"/>
</dbReference>
<dbReference type="InterPro" id="IPR000195">
    <property type="entry name" value="Rab-GAP-TBC_dom"/>
</dbReference>
<reference evidence="3" key="1">
    <citation type="submission" date="2014-06" db="EMBL/GenBank/DDBJ databases">
        <authorList>
            <person name="Ju J."/>
            <person name="Zhang J."/>
        </authorList>
    </citation>
    <scope>NUCLEOTIDE SEQUENCE</scope>
    <source>
        <strain evidence="3">SscI8</strain>
    </source>
</reference>
<feature type="region of interest" description="Disordered" evidence="1">
    <location>
        <begin position="1"/>
        <end position="95"/>
    </location>
</feature>
<dbReference type="GO" id="GO:0031267">
    <property type="term" value="F:small GTPase binding"/>
    <property type="evidence" value="ECO:0007669"/>
    <property type="project" value="TreeGrafter"/>
</dbReference>
<feature type="compositionally biased region" description="Basic and acidic residues" evidence="1">
    <location>
        <begin position="233"/>
        <end position="243"/>
    </location>
</feature>
<dbReference type="Gene3D" id="1.10.8.270">
    <property type="entry name" value="putative rabgap domain of human tbc1 domain family member 14 like domains"/>
    <property type="match status" value="1"/>
</dbReference>
<dbReference type="InterPro" id="IPR035969">
    <property type="entry name" value="Rab-GAP_TBC_sf"/>
</dbReference>
<dbReference type="FunFam" id="1.10.8.270:FF:000023">
    <property type="entry name" value="TBC domain-containing protein C1778.09"/>
    <property type="match status" value="1"/>
</dbReference>
<proteinExistence type="predicted"/>
<feature type="compositionally biased region" description="Low complexity" evidence="1">
    <location>
        <begin position="7"/>
        <end position="20"/>
    </location>
</feature>
<dbReference type="SUPFAM" id="SSF47923">
    <property type="entry name" value="Ypt/Rab-GAP domain of gyp1p"/>
    <property type="match status" value="2"/>
</dbReference>
<sequence>MSVGQDVPAAVAAGAPASPSNKHAKTPSRSISLCVLPSKLRTKTTEARSCDPGEDPAGSTLAPPIPESPRIRRSSAPEEGSQTPEWRANHFTSPLESDAEFVRRTYAHFSIAGVPDDGFSDGKEYTREKSGLPAWEEDALSRPGSTIAARTARIPTAQHAESSATAVTNGGNGHLPAPRPPLTSSKSARSVASQRSVQSVRHDGNGSVSKPTMSASNSAETALSSGAFLSTNERQRRQEVAEQKRQELLANVDRYGFFSESPANSHHKATLLPSSLFAAPFPRKGSKNIALQQAALPTSLSTTNAPSHTNGNGHVHAKAPAVQQARAAADTAHRQREQERIAKWARMLTVKGRDRGHNAVQFDFTNGFDRKLRRRVYKGIPESWRSAAWSALLHHRQQTPEGRQSYTLAQPHLQMAAATTSEPGVTTFERLKAMPSTQDVQIDLDVPRTISGHIQFHTRYGQGQRALFHVLHAVSLLCDQCGYCQGMGPIAATLLCYFSPEQAYAAMVTMHNHLSLHSTFSPGFPGLVENLYVQDQLLRKYMPQIAAVLDEQNVVASAYATKWYITLFSNSIPFETQLRVWDAWLLDGQDVIGLVTVAIIWAHRGVICRERADFETILSALSSVFVPEDDDALLFWVKEALGRRDVRETMGRAREEYRRKVEKGEAAGLML</sequence>
<feature type="compositionally biased region" description="Low complexity" evidence="1">
    <location>
        <begin position="184"/>
        <end position="199"/>
    </location>
</feature>
<dbReference type="OrthoDB" id="294251at2759"/>
<feature type="domain" description="Rab-GAP TBC" evidence="2">
    <location>
        <begin position="379"/>
        <end position="588"/>
    </location>
</feature>
<dbReference type="AlphaFoldDB" id="A0A127ZFJ8"/>
<feature type="compositionally biased region" description="Polar residues" evidence="1">
    <location>
        <begin position="206"/>
        <end position="232"/>
    </location>
</feature>
<feature type="compositionally biased region" description="Polar residues" evidence="1">
    <location>
        <begin position="159"/>
        <end position="169"/>
    </location>
</feature>